<feature type="compositionally biased region" description="Basic and acidic residues" evidence="1">
    <location>
        <begin position="82"/>
        <end position="98"/>
    </location>
</feature>
<feature type="region of interest" description="Disordered" evidence="1">
    <location>
        <begin position="23"/>
        <end position="102"/>
    </location>
</feature>
<gene>
    <name evidence="2" type="ORF">C1H46_013804</name>
</gene>
<comment type="caution">
    <text evidence="2">The sequence shown here is derived from an EMBL/GenBank/DDBJ whole genome shotgun (WGS) entry which is preliminary data.</text>
</comment>
<reference evidence="2 3" key="1">
    <citation type="journal article" date="2019" name="G3 (Bethesda)">
        <title>Sequencing of a Wild Apple (Malus baccata) Genome Unravels the Differences Between Cultivated and Wild Apple Species Regarding Disease Resistance and Cold Tolerance.</title>
        <authorList>
            <person name="Chen X."/>
        </authorList>
    </citation>
    <scope>NUCLEOTIDE SEQUENCE [LARGE SCALE GENOMIC DNA]</scope>
    <source>
        <strain evidence="3">cv. Shandingzi</strain>
        <tissue evidence="2">Leaves</tissue>
    </source>
</reference>
<keyword evidence="3" id="KW-1185">Reference proteome</keyword>
<proteinExistence type="predicted"/>
<evidence type="ECO:0000313" key="3">
    <source>
        <dbReference type="Proteomes" id="UP000315295"/>
    </source>
</evidence>
<dbReference type="EMBL" id="VIEB01000210">
    <property type="protein sequence ID" value="TQE00560.1"/>
    <property type="molecule type" value="Genomic_DNA"/>
</dbReference>
<organism evidence="2 3">
    <name type="scientific">Malus baccata</name>
    <name type="common">Siberian crab apple</name>
    <name type="synonym">Pyrus baccata</name>
    <dbReference type="NCBI Taxonomy" id="106549"/>
    <lineage>
        <taxon>Eukaryota</taxon>
        <taxon>Viridiplantae</taxon>
        <taxon>Streptophyta</taxon>
        <taxon>Embryophyta</taxon>
        <taxon>Tracheophyta</taxon>
        <taxon>Spermatophyta</taxon>
        <taxon>Magnoliopsida</taxon>
        <taxon>eudicotyledons</taxon>
        <taxon>Gunneridae</taxon>
        <taxon>Pentapetalae</taxon>
        <taxon>rosids</taxon>
        <taxon>fabids</taxon>
        <taxon>Rosales</taxon>
        <taxon>Rosaceae</taxon>
        <taxon>Amygdaloideae</taxon>
        <taxon>Maleae</taxon>
        <taxon>Malus</taxon>
    </lineage>
</organism>
<name>A0A540MQB1_MALBA</name>
<sequence>MSEEGTTLMSRTLEVLDAKLNYLSGGNRGRKRKHTVEGAKSSQPEVLKDPIQVKRKGASKTSTKEKQSQNWRRMGGKNNSPRRPDRSSFRNELEEHTQARLSTGHVMLLGEMKLLTMSLKQ</sequence>
<accession>A0A540MQB1</accession>
<dbReference type="AlphaFoldDB" id="A0A540MQB1"/>
<protein>
    <submittedName>
        <fullName evidence="2">Uncharacterized protein</fullName>
    </submittedName>
</protein>
<evidence type="ECO:0000256" key="1">
    <source>
        <dbReference type="SAM" id="MobiDB-lite"/>
    </source>
</evidence>
<dbReference type="Proteomes" id="UP000315295">
    <property type="component" value="Unassembled WGS sequence"/>
</dbReference>
<evidence type="ECO:0000313" key="2">
    <source>
        <dbReference type="EMBL" id="TQE00560.1"/>
    </source>
</evidence>